<dbReference type="EMBL" id="HBEQ01008498">
    <property type="protein sequence ID" value="CAD8519384.1"/>
    <property type="molecule type" value="Transcribed_RNA"/>
</dbReference>
<evidence type="ECO:0000313" key="1">
    <source>
        <dbReference type="EMBL" id="CAD8519384.1"/>
    </source>
</evidence>
<reference evidence="1" key="1">
    <citation type="submission" date="2021-01" db="EMBL/GenBank/DDBJ databases">
        <authorList>
            <person name="Corre E."/>
            <person name="Pelletier E."/>
            <person name="Niang G."/>
            <person name="Scheremetjew M."/>
            <person name="Finn R."/>
            <person name="Kale V."/>
            <person name="Holt S."/>
            <person name="Cochrane G."/>
            <person name="Meng A."/>
            <person name="Brown T."/>
            <person name="Cohen L."/>
        </authorList>
    </citation>
    <scope>NUCLEOTIDE SEQUENCE</scope>
    <source>
        <strain evidence="1">CCMP1723</strain>
    </source>
</reference>
<protein>
    <recommendedName>
        <fullName evidence="2">MalT-like TPR region domain-containing protein</fullName>
    </recommendedName>
</protein>
<organism evidence="1">
    <name type="scientific">Micromonas pusilla</name>
    <name type="common">Picoplanktonic green alga</name>
    <name type="synonym">Chromulina pusilla</name>
    <dbReference type="NCBI Taxonomy" id="38833"/>
    <lineage>
        <taxon>Eukaryota</taxon>
        <taxon>Viridiplantae</taxon>
        <taxon>Chlorophyta</taxon>
        <taxon>Mamiellophyceae</taxon>
        <taxon>Mamiellales</taxon>
        <taxon>Mamiellaceae</taxon>
        <taxon>Micromonas</taxon>
    </lineage>
</organism>
<sequence>MATLENVNGLNPQQVPALVMRSVENARSALDDGDFERAIKMMNSTDQLCSKVVAPPTVHGLAMRVLSDAYVKKGELESAKAALEKGLALCKPHDGRAGMPPFMRADLNGRMGDLLMALGEIHRTEGDAKGACRRMRQAIERFHVLGQNEFVAATHNRIALTLIEQGKHKLAMDEITEAEKMGAGNEHEAAILSTTFSYKGKCLEAGGDVTGAREAITKALSYGMACGNEGVVQEAEAFLGQTQDQSTVDHDAFL</sequence>
<dbReference type="InterPro" id="IPR019734">
    <property type="entry name" value="TPR_rpt"/>
</dbReference>
<accession>A0A7S0NKH2</accession>
<dbReference type="AlphaFoldDB" id="A0A7S0NKH2"/>
<name>A0A7S0NKH2_MICPS</name>
<dbReference type="Pfam" id="PF13181">
    <property type="entry name" value="TPR_8"/>
    <property type="match status" value="1"/>
</dbReference>
<gene>
    <name evidence="1" type="ORF">MCOM1403_LOCUS6810</name>
</gene>
<dbReference type="InterPro" id="IPR011990">
    <property type="entry name" value="TPR-like_helical_dom_sf"/>
</dbReference>
<dbReference type="Gene3D" id="1.25.40.10">
    <property type="entry name" value="Tetratricopeptide repeat domain"/>
    <property type="match status" value="1"/>
</dbReference>
<evidence type="ECO:0008006" key="2">
    <source>
        <dbReference type="Google" id="ProtNLM"/>
    </source>
</evidence>
<proteinExistence type="predicted"/>
<dbReference type="SUPFAM" id="SSF48452">
    <property type="entry name" value="TPR-like"/>
    <property type="match status" value="1"/>
</dbReference>